<reference evidence="1 2" key="2">
    <citation type="journal article" date="2011" name="PLoS Genet.">
        <title>Caenorhabditis briggsae recombinant inbred line genotypes reveal inter-strain incompatibility and the evolution of recombination.</title>
        <authorList>
            <person name="Ross J.A."/>
            <person name="Koboldt D.C."/>
            <person name="Staisch J.E."/>
            <person name="Chamberlin H.M."/>
            <person name="Gupta B.P."/>
            <person name="Miller R.D."/>
            <person name="Baird S.E."/>
            <person name="Haag E.S."/>
        </authorList>
    </citation>
    <scope>NUCLEOTIDE SEQUENCE [LARGE SCALE GENOMIC DNA]</scope>
    <source>
        <strain evidence="1 2">AF16</strain>
    </source>
</reference>
<dbReference type="EMBL" id="HE601320">
    <property type="protein sequence ID" value="CAP27024.1"/>
    <property type="molecule type" value="Genomic_DNA"/>
</dbReference>
<dbReference type="HOGENOM" id="CLU_3056347_0_0_1"/>
<dbReference type="KEGG" id="cbr:CBG_06768"/>
<accession>A8X314</accession>
<organism evidence="1 2">
    <name type="scientific">Caenorhabditis briggsae</name>
    <dbReference type="NCBI Taxonomy" id="6238"/>
    <lineage>
        <taxon>Eukaryota</taxon>
        <taxon>Metazoa</taxon>
        <taxon>Ecdysozoa</taxon>
        <taxon>Nematoda</taxon>
        <taxon>Chromadorea</taxon>
        <taxon>Rhabditida</taxon>
        <taxon>Rhabditina</taxon>
        <taxon>Rhabditomorpha</taxon>
        <taxon>Rhabditoidea</taxon>
        <taxon>Rhabditidae</taxon>
        <taxon>Peloderinae</taxon>
        <taxon>Caenorhabditis</taxon>
    </lineage>
</organism>
<dbReference type="GeneID" id="8589658"/>
<feature type="non-terminal residue" evidence="1">
    <location>
        <position position="1"/>
    </location>
</feature>
<dbReference type="STRING" id="6238.A8X314"/>
<dbReference type="InParanoid" id="A8X314"/>
<feature type="non-terminal residue" evidence="1">
    <location>
        <position position="54"/>
    </location>
</feature>
<dbReference type="RefSeq" id="XP_002647660.1">
    <property type="nucleotide sequence ID" value="XM_002647614.1"/>
</dbReference>
<dbReference type="Proteomes" id="UP000008549">
    <property type="component" value="Unassembled WGS sequence"/>
</dbReference>
<protein>
    <submittedName>
        <fullName evidence="1">Protein CBG06768</fullName>
    </submittedName>
</protein>
<sequence>MHLLMILKNEWKPRTASEIDHIVCVELPDPEEDPELFEIISSVQMHRPCGIYNP</sequence>
<reference evidence="1 2" key="1">
    <citation type="journal article" date="2003" name="PLoS Biol.">
        <title>The genome sequence of Caenorhabditis briggsae: a platform for comparative genomics.</title>
        <authorList>
            <person name="Stein L.D."/>
            <person name="Bao Z."/>
            <person name="Blasiar D."/>
            <person name="Blumenthal T."/>
            <person name="Brent M.R."/>
            <person name="Chen N."/>
            <person name="Chinwalla A."/>
            <person name="Clarke L."/>
            <person name="Clee C."/>
            <person name="Coghlan A."/>
            <person name="Coulson A."/>
            <person name="D'Eustachio P."/>
            <person name="Fitch D.H."/>
            <person name="Fulton L.A."/>
            <person name="Fulton R.E."/>
            <person name="Griffiths-Jones S."/>
            <person name="Harris T.W."/>
            <person name="Hillier L.W."/>
            <person name="Kamath R."/>
            <person name="Kuwabara P.E."/>
            <person name="Mardis E.R."/>
            <person name="Marra M.A."/>
            <person name="Miner T.L."/>
            <person name="Minx P."/>
            <person name="Mullikin J.C."/>
            <person name="Plumb R.W."/>
            <person name="Rogers J."/>
            <person name="Schein J.E."/>
            <person name="Sohrmann M."/>
            <person name="Spieth J."/>
            <person name="Stajich J.E."/>
            <person name="Wei C."/>
            <person name="Willey D."/>
            <person name="Wilson R.K."/>
            <person name="Durbin R."/>
            <person name="Waterston R.H."/>
        </authorList>
    </citation>
    <scope>NUCLEOTIDE SEQUENCE [LARGE SCALE GENOMIC DNA]</scope>
    <source>
        <strain evidence="1 2">AF16</strain>
    </source>
</reference>
<evidence type="ECO:0000313" key="2">
    <source>
        <dbReference type="Proteomes" id="UP000008549"/>
    </source>
</evidence>
<dbReference type="AlphaFoldDB" id="A8X314"/>
<gene>
    <name evidence="1" type="ORF">CBG06768</name>
    <name evidence="1" type="ORF">CBG_06768</name>
</gene>
<dbReference type="eggNOG" id="KOG0987">
    <property type="taxonomic scope" value="Eukaryota"/>
</dbReference>
<evidence type="ECO:0000313" key="1">
    <source>
        <dbReference type="EMBL" id="CAP27024.1"/>
    </source>
</evidence>
<keyword evidence="2" id="KW-1185">Reference proteome</keyword>
<name>A8X314_CAEBR</name>
<dbReference type="CTD" id="8589658"/>
<proteinExistence type="predicted"/>